<accession>A0ABR7Z586</accession>
<dbReference type="Proteomes" id="UP000805841">
    <property type="component" value="Unassembled WGS sequence"/>
</dbReference>
<dbReference type="PIRSF" id="PIRSF000714">
    <property type="entry name" value="HIT"/>
    <property type="match status" value="1"/>
</dbReference>
<dbReference type="EMBL" id="JAAOCA010000023">
    <property type="protein sequence ID" value="MBD1600572.1"/>
    <property type="molecule type" value="Genomic_DNA"/>
</dbReference>
<dbReference type="Gene3D" id="3.30.428.10">
    <property type="entry name" value="HIT-like"/>
    <property type="match status" value="1"/>
</dbReference>
<feature type="domain" description="HIT" evidence="2">
    <location>
        <begin position="1"/>
        <end position="103"/>
    </location>
</feature>
<keyword evidence="4" id="KW-1185">Reference proteome</keyword>
<sequence length="140" mass="15638">MFSLDPQLQADAHVLGDFPLCQLLLNNDCQYPWLILVPRRGAVSEIFELPESDQQQLWQEVTELGRVVQQAFAAHKVNIAALGNVVRQLHVHVIARFIEDPAWPAPVWAKLPAIPYGPGGVEALSERLRPLLGRGFVWAS</sequence>
<dbReference type="Pfam" id="PF01230">
    <property type="entry name" value="HIT"/>
    <property type="match status" value="1"/>
</dbReference>
<dbReference type="PROSITE" id="PS51084">
    <property type="entry name" value="HIT_2"/>
    <property type="match status" value="1"/>
</dbReference>
<dbReference type="InterPro" id="IPR026026">
    <property type="entry name" value="HIT_Hint"/>
</dbReference>
<evidence type="ECO:0000256" key="1">
    <source>
        <dbReference type="PROSITE-ProRule" id="PRU00464"/>
    </source>
</evidence>
<dbReference type="RefSeq" id="WP_190423145.1">
    <property type="nucleotide sequence ID" value="NZ_JAAOCA010000023.1"/>
</dbReference>
<comment type="caution">
    <text evidence="3">The sequence shown here is derived from an EMBL/GenBank/DDBJ whole genome shotgun (WGS) entry which is preliminary data.</text>
</comment>
<dbReference type="InterPro" id="IPR036265">
    <property type="entry name" value="HIT-like_sf"/>
</dbReference>
<organism evidence="3 4">
    <name type="scientific">Pseudomonas typographi</name>
    <dbReference type="NCBI Taxonomy" id="2715964"/>
    <lineage>
        <taxon>Bacteria</taxon>
        <taxon>Pseudomonadati</taxon>
        <taxon>Pseudomonadota</taxon>
        <taxon>Gammaproteobacteria</taxon>
        <taxon>Pseudomonadales</taxon>
        <taxon>Pseudomonadaceae</taxon>
        <taxon>Pseudomonas</taxon>
    </lineage>
</organism>
<reference evidence="3 4" key="1">
    <citation type="journal article" date="2020" name="Insects">
        <title>Bacteria Belonging to Pseudomonas typographi sp. nov. from the Bark Beetle Ips typographus Have Genomic Potential to Aid in the Host Ecology.</title>
        <authorList>
            <person name="Peral-Aranega E."/>
            <person name="Saati-Santamaria Z."/>
            <person name="Kolarik M."/>
            <person name="Rivas R."/>
            <person name="Garcia-Fraile P."/>
        </authorList>
    </citation>
    <scope>NUCLEOTIDE SEQUENCE [LARGE SCALE GENOMIC DNA]</scope>
    <source>
        <strain evidence="3 4">CA3A</strain>
    </source>
</reference>
<dbReference type="InterPro" id="IPR011146">
    <property type="entry name" value="HIT-like"/>
</dbReference>
<gene>
    <name evidence="3" type="ORF">HAQ05_17920</name>
</gene>
<comment type="caution">
    <text evidence="1">Lacks conserved residue(s) required for the propagation of feature annotation.</text>
</comment>
<evidence type="ECO:0000259" key="2">
    <source>
        <dbReference type="PROSITE" id="PS51084"/>
    </source>
</evidence>
<dbReference type="SUPFAM" id="SSF54197">
    <property type="entry name" value="HIT-like"/>
    <property type="match status" value="1"/>
</dbReference>
<name>A0ABR7Z586_9PSED</name>
<evidence type="ECO:0000313" key="4">
    <source>
        <dbReference type="Proteomes" id="UP000805841"/>
    </source>
</evidence>
<evidence type="ECO:0000313" key="3">
    <source>
        <dbReference type="EMBL" id="MBD1600572.1"/>
    </source>
</evidence>
<protein>
    <submittedName>
        <fullName evidence="3">HIT domain-containing protein</fullName>
    </submittedName>
</protein>
<proteinExistence type="predicted"/>